<dbReference type="EC" id="2.1.1.190" evidence="9"/>
<comment type="similarity">
    <text evidence="9">Belongs to the class I-like SAM-binding methyltransferase superfamily. RNA M5U methyltransferase family. RlmD subfamily.</text>
</comment>
<protein>
    <recommendedName>
        <fullName evidence="9">23S rRNA (uracil(1939)-C(5))-methyltransferase RlmD</fullName>
        <ecNumber evidence="9">2.1.1.190</ecNumber>
    </recommendedName>
    <alternativeName>
        <fullName evidence="9">23S rRNA(m5U1939)-methyltransferase</fullName>
    </alternativeName>
</protein>
<evidence type="ECO:0000256" key="8">
    <source>
        <dbReference type="ARBA" id="ARBA00023014"/>
    </source>
</evidence>
<feature type="compositionally biased region" description="Basic residues" evidence="12">
    <location>
        <begin position="1"/>
        <end position="10"/>
    </location>
</feature>
<dbReference type="GO" id="GO:0005506">
    <property type="term" value="F:iron ion binding"/>
    <property type="evidence" value="ECO:0007669"/>
    <property type="project" value="UniProtKB-UniRule"/>
</dbReference>
<sequence length="488" mass="53260">MAMLGKRRPSRPASGHSGLVRQPSRKTESKDDTSTTLVVERLAHDGRGVAHSVEGKTVFIDQALPGEHVDVAIHVTRKRYDEAHIKNRLTSSEQRVEPPCTYFGQCGGCDLQHLNLTAQRQHKRDVVTELMARQGLTLGPIAALDGGSEHYRRRARLGVRVDGQGNVLLGFRAPNSHRLVDIEQCHVLVPALNKLILPLRQLLATLASPRLVGHVELLATDEATVVLVRQLKAHDQDRARWQQFAEQQQVSLGTWLGRETPVLHWNGAHGGATPVLQEVLNLDELGIQRASSPTSEHCLPGDKASRLVTLRFSPGDFLQVNAEVNQKMVAQVVAWLKPAPGQQLVDLFAGIGNFSLPLAAAGAKVLAVEGNPAMVERITANADANLLDVHAQQADLSDAKKVQMLLSEHQQIDAIVLDPPRSGAEAVCQVLGSYNVPRVAYISCDPATLARDAAHLVHAGYRVKQVAVADMFLHTAHLETLMLFEYEG</sequence>
<dbReference type="PROSITE" id="PS01230">
    <property type="entry name" value="TRMA_1"/>
    <property type="match status" value="1"/>
</dbReference>
<dbReference type="Gene3D" id="2.40.50.1070">
    <property type="match status" value="1"/>
</dbReference>
<keyword evidence="7 9" id="KW-0408">Iron</keyword>
<dbReference type="InterPro" id="IPR010280">
    <property type="entry name" value="U5_MeTrfase_fam"/>
</dbReference>
<dbReference type="InterPro" id="IPR001566">
    <property type="entry name" value="23S_rRNA_MeTrfase_RlmD"/>
</dbReference>
<dbReference type="HAMAP" id="MF_01010">
    <property type="entry name" value="23SrRNA_methyltr_RlmD"/>
    <property type="match status" value="1"/>
</dbReference>
<evidence type="ECO:0000256" key="1">
    <source>
        <dbReference type="ARBA" id="ARBA00022485"/>
    </source>
</evidence>
<feature type="active site" description="Nucleophile" evidence="9 10">
    <location>
        <position position="444"/>
    </location>
</feature>
<dbReference type="GO" id="GO:0070475">
    <property type="term" value="P:rRNA base methylation"/>
    <property type="evidence" value="ECO:0007669"/>
    <property type="project" value="TreeGrafter"/>
</dbReference>
<dbReference type="PROSITE" id="PS50926">
    <property type="entry name" value="TRAM"/>
    <property type="match status" value="1"/>
</dbReference>
<evidence type="ECO:0000256" key="4">
    <source>
        <dbReference type="ARBA" id="ARBA00022679"/>
    </source>
</evidence>
<evidence type="ECO:0000256" key="6">
    <source>
        <dbReference type="ARBA" id="ARBA00022723"/>
    </source>
</evidence>
<feature type="binding site" evidence="9">
    <location>
        <position position="109"/>
    </location>
    <ligand>
        <name>[4Fe-4S] cluster</name>
        <dbReference type="ChEBI" id="CHEBI:49883"/>
    </ligand>
</feature>
<dbReference type="SUPFAM" id="SSF53335">
    <property type="entry name" value="S-adenosyl-L-methionine-dependent methyltransferases"/>
    <property type="match status" value="2"/>
</dbReference>
<evidence type="ECO:0000313" key="14">
    <source>
        <dbReference type="EMBL" id="HCA03175.1"/>
    </source>
</evidence>
<dbReference type="FunFam" id="2.40.50.140:FF:000097">
    <property type="entry name" value="23S rRNA (uracil(1939)-C(5))-methyltransferase RlmD"/>
    <property type="match status" value="1"/>
</dbReference>
<dbReference type="AlphaFoldDB" id="A0A3D0KII8"/>
<dbReference type="InterPro" id="IPR030390">
    <property type="entry name" value="MeTrfase_TrmA_AS"/>
</dbReference>
<feature type="binding site" evidence="9 10">
    <location>
        <position position="418"/>
    </location>
    <ligand>
        <name>S-adenosyl-L-methionine</name>
        <dbReference type="ChEBI" id="CHEBI:59789"/>
    </ligand>
</feature>
<evidence type="ECO:0000256" key="5">
    <source>
        <dbReference type="ARBA" id="ARBA00022691"/>
    </source>
</evidence>
<keyword evidence="6 9" id="KW-0479">Metal-binding</keyword>
<feature type="region of interest" description="Disordered" evidence="12">
    <location>
        <begin position="1"/>
        <end position="35"/>
    </location>
</feature>
<feature type="binding site" evidence="9">
    <location>
        <position position="185"/>
    </location>
    <ligand>
        <name>[4Fe-4S] cluster</name>
        <dbReference type="ChEBI" id="CHEBI:49883"/>
    </ligand>
</feature>
<evidence type="ECO:0000256" key="11">
    <source>
        <dbReference type="PROSITE-ProRule" id="PRU10015"/>
    </source>
</evidence>
<keyword evidence="5 9" id="KW-0949">S-adenosyl-L-methionine</keyword>
<accession>A0A3D0KII8</accession>
<gene>
    <name evidence="9" type="primary">rlmD</name>
    <name evidence="14" type="ORF">DEO68_13615</name>
</gene>
<dbReference type="SUPFAM" id="SSF50249">
    <property type="entry name" value="Nucleic acid-binding proteins"/>
    <property type="match status" value="1"/>
</dbReference>
<feature type="binding site" evidence="9 10">
    <location>
        <position position="369"/>
    </location>
    <ligand>
        <name>S-adenosyl-L-methionine</name>
        <dbReference type="ChEBI" id="CHEBI:59789"/>
    </ligand>
</feature>
<feature type="binding site" evidence="9">
    <location>
        <position position="100"/>
    </location>
    <ligand>
        <name>[4Fe-4S] cluster</name>
        <dbReference type="ChEBI" id="CHEBI:49883"/>
    </ligand>
</feature>
<comment type="caution">
    <text evidence="14">The sequence shown here is derived from an EMBL/GenBank/DDBJ whole genome shotgun (WGS) entry which is preliminary data.</text>
</comment>
<reference evidence="14" key="1">
    <citation type="journal article" date="2018" name="Nat. Biotechnol.">
        <title>A standardized bacterial taxonomy based on genome phylogeny substantially revises the tree of life.</title>
        <authorList>
            <person name="Parks D.H."/>
            <person name="Chuvochina M."/>
            <person name="Waite D.W."/>
            <person name="Rinke C."/>
            <person name="Skarshewski A."/>
            <person name="Chaumeil P.A."/>
            <person name="Hugenholtz P."/>
        </authorList>
    </citation>
    <scope>NUCLEOTIDE SEQUENCE [LARGE SCALE GENOMIC DNA]</scope>
    <source>
        <strain evidence="14">UBA11284</strain>
    </source>
</reference>
<keyword evidence="3 9" id="KW-0489">Methyltransferase</keyword>
<evidence type="ECO:0000256" key="7">
    <source>
        <dbReference type="ARBA" id="ARBA00023004"/>
    </source>
</evidence>
<dbReference type="GO" id="GO:0051539">
    <property type="term" value="F:4 iron, 4 sulfur cluster binding"/>
    <property type="evidence" value="ECO:0007669"/>
    <property type="project" value="UniProtKB-KW"/>
</dbReference>
<feature type="binding site" evidence="9">
    <location>
        <position position="106"/>
    </location>
    <ligand>
        <name>[4Fe-4S] cluster</name>
        <dbReference type="ChEBI" id="CHEBI:49883"/>
    </ligand>
</feature>
<dbReference type="Gene3D" id="3.40.50.150">
    <property type="entry name" value="Vaccinia Virus protein VP39"/>
    <property type="match status" value="1"/>
</dbReference>
<dbReference type="InterPro" id="IPR029063">
    <property type="entry name" value="SAM-dependent_MTases_sf"/>
</dbReference>
<dbReference type="GO" id="GO:0003723">
    <property type="term" value="F:RNA binding"/>
    <property type="evidence" value="ECO:0007669"/>
    <property type="project" value="InterPro"/>
</dbReference>
<evidence type="ECO:0000256" key="3">
    <source>
        <dbReference type="ARBA" id="ARBA00022603"/>
    </source>
</evidence>
<dbReference type="PROSITE" id="PS51687">
    <property type="entry name" value="SAM_MT_RNA_M5U"/>
    <property type="match status" value="1"/>
</dbReference>
<evidence type="ECO:0000256" key="10">
    <source>
        <dbReference type="PROSITE-ProRule" id="PRU01024"/>
    </source>
</evidence>
<dbReference type="Gene3D" id="2.40.50.140">
    <property type="entry name" value="Nucleic acid-binding proteins"/>
    <property type="match status" value="1"/>
</dbReference>
<organism evidence="14">
    <name type="scientific">Halomonas campaniensis</name>
    <dbReference type="NCBI Taxonomy" id="213554"/>
    <lineage>
        <taxon>Bacteria</taxon>
        <taxon>Pseudomonadati</taxon>
        <taxon>Pseudomonadota</taxon>
        <taxon>Gammaproteobacteria</taxon>
        <taxon>Oceanospirillales</taxon>
        <taxon>Halomonadaceae</taxon>
        <taxon>Halomonas</taxon>
    </lineage>
</organism>
<dbReference type="Pfam" id="PF01938">
    <property type="entry name" value="TRAM"/>
    <property type="match status" value="1"/>
</dbReference>
<dbReference type="InterPro" id="IPR012340">
    <property type="entry name" value="NA-bd_OB-fold"/>
</dbReference>
<keyword evidence="4 9" id="KW-0808">Transferase</keyword>
<dbReference type="PANTHER" id="PTHR11061">
    <property type="entry name" value="RNA M5U METHYLTRANSFERASE"/>
    <property type="match status" value="1"/>
</dbReference>
<keyword evidence="1 9" id="KW-0004">4Fe-4S</keyword>
<dbReference type="InterPro" id="IPR002792">
    <property type="entry name" value="TRAM_dom"/>
</dbReference>
<dbReference type="CDD" id="cd02440">
    <property type="entry name" value="AdoMet_MTases"/>
    <property type="match status" value="1"/>
</dbReference>
<feature type="binding site" evidence="9">
    <location>
        <position position="395"/>
    </location>
    <ligand>
        <name>S-adenosyl-L-methionine</name>
        <dbReference type="ChEBI" id="CHEBI:59789"/>
    </ligand>
</feature>
<feature type="binding site" evidence="9 10">
    <location>
        <position position="319"/>
    </location>
    <ligand>
        <name>S-adenosyl-L-methionine</name>
        <dbReference type="ChEBI" id="CHEBI:59789"/>
    </ligand>
</feature>
<dbReference type="GO" id="GO:0070041">
    <property type="term" value="F:rRNA (uridine-C5-)-methyltransferase activity"/>
    <property type="evidence" value="ECO:0007669"/>
    <property type="project" value="UniProtKB-UniRule"/>
</dbReference>
<feature type="active site" evidence="11">
    <location>
        <position position="444"/>
    </location>
</feature>
<feature type="domain" description="TRAM" evidence="13">
    <location>
        <begin position="25"/>
        <end position="87"/>
    </location>
</feature>
<evidence type="ECO:0000256" key="2">
    <source>
        <dbReference type="ARBA" id="ARBA00022552"/>
    </source>
</evidence>
<dbReference type="EMBL" id="DOTR01000079">
    <property type="protein sequence ID" value="HCA03175.1"/>
    <property type="molecule type" value="Genomic_DNA"/>
</dbReference>
<dbReference type="PANTHER" id="PTHR11061:SF49">
    <property type="entry name" value="23S RRNA (URACIL(1939)-C(5))-METHYLTRANSFERASE RLMD"/>
    <property type="match status" value="1"/>
</dbReference>
<evidence type="ECO:0000256" key="12">
    <source>
        <dbReference type="SAM" id="MobiDB-lite"/>
    </source>
</evidence>
<proteinExistence type="inferred from homology"/>
<evidence type="ECO:0000259" key="13">
    <source>
        <dbReference type="PROSITE" id="PS50926"/>
    </source>
</evidence>
<keyword evidence="8 9" id="KW-0411">Iron-sulfur</keyword>
<evidence type="ECO:0000256" key="9">
    <source>
        <dbReference type="HAMAP-Rule" id="MF_01010"/>
    </source>
</evidence>
<name>A0A3D0KII8_9GAMM</name>
<comment type="catalytic activity">
    <reaction evidence="9">
        <text>uridine(1939) in 23S rRNA + S-adenosyl-L-methionine = 5-methyluridine(1939) in 23S rRNA + S-adenosyl-L-homocysteine + H(+)</text>
        <dbReference type="Rhea" id="RHEA:42908"/>
        <dbReference type="Rhea" id="RHEA-COMP:10278"/>
        <dbReference type="Rhea" id="RHEA-COMP:10279"/>
        <dbReference type="ChEBI" id="CHEBI:15378"/>
        <dbReference type="ChEBI" id="CHEBI:57856"/>
        <dbReference type="ChEBI" id="CHEBI:59789"/>
        <dbReference type="ChEBI" id="CHEBI:65315"/>
        <dbReference type="ChEBI" id="CHEBI:74447"/>
        <dbReference type="EC" id="2.1.1.190"/>
    </reaction>
</comment>
<feature type="binding site" evidence="9 10">
    <location>
        <position position="348"/>
    </location>
    <ligand>
        <name>S-adenosyl-L-methionine</name>
        <dbReference type="ChEBI" id="CHEBI:59789"/>
    </ligand>
</feature>
<feature type="binding site" evidence="9">
    <location>
        <position position="353"/>
    </location>
    <ligand>
        <name>S-adenosyl-L-methionine</name>
        <dbReference type="ChEBI" id="CHEBI:59789"/>
    </ligand>
</feature>
<dbReference type="Pfam" id="PF05958">
    <property type="entry name" value="tRNA_U5-meth_tr"/>
    <property type="match status" value="1"/>
</dbReference>
<keyword evidence="2 9" id="KW-0698">rRNA processing</keyword>
<comment type="function">
    <text evidence="9">Catalyzes the formation of 5-methyl-uridine at position 1939 (m5U1939) in 23S rRNA.</text>
</comment>